<evidence type="ECO:0000313" key="3">
    <source>
        <dbReference type="Proteomes" id="UP000604066"/>
    </source>
</evidence>
<dbReference type="NCBIfam" id="NF033445">
    <property type="entry name" value="BREX_PglZ_4"/>
    <property type="match status" value="1"/>
</dbReference>
<dbReference type="EMBL" id="JACCBS010000002">
    <property type="protein sequence ID" value="NYE57522.1"/>
    <property type="molecule type" value="Genomic_DNA"/>
</dbReference>
<evidence type="ECO:0000259" key="1">
    <source>
        <dbReference type="Pfam" id="PF25263"/>
    </source>
</evidence>
<dbReference type="Pfam" id="PF25263">
    <property type="entry name" value="DUF7863"/>
    <property type="match status" value="1"/>
</dbReference>
<sequence length="774" mass="89806">MVEALLNFSSREDLIAYLREERKKKERFATRFILVTSWQQWRELIKALEFEVDVVVSLSHFCRGDDVFPYLQGVLDTLEVGEGKTVLLFPLAEWLRLDWEDGSKLLTKIVEWPEGKIKRLYVPLLAAREMLEQGLRAFNRYREGLLPPVWHLKGGEEEKCELIVAPFARKGMEKEFVSRNGVKDYFSFWEKDGWEKGGVPSLWLVTSWASHLPPPSQAINFKVKVYTDAFSFISDRFNEELKVEWGAEKQWKWLVEQVEEETDFDSLCGKILNVKNYDGKTLLIRWHSYGADEQWLIWLWGKLREEKGSYLNAVLQRTQKVADLEKEAALTIFSLSPTVELCQQRRELLELLQVHSMPAEFWDCFAQLRDPLKKLQVLTDLSEREKEQVIMVVGSLLEEDANGSWREYLRVAYPDLWCYLQNVPVRDEFAADYFRAYCVSRVKNRVDEELRRAQEEWTEEKYWSYKPRREIVEAEREKGAKVIWVDGMGVEWANLLASELQKGEEEVEAEIEIVRAVVPSITEVNKEWKEMDERVEYELDKIAHDSTYSFPASFIKSMEFIKSVARKVKEELNLCPRVVITSDHGLSRFALSGEEKKELPPGYAVERGGRYASPGGEGSAGYEIKDEERKKMIVKDGNLIWLTYDRFEGGGFSGGEVHGGATPEECLVPVIIVYRGRKAVRINVLNEGERVKLDHRGEGWLEIEVDKPLASLELRIGGKVFSGEEVSPQRWKFSLQKLGEKEYTAELWELAWKIGEVSFTVERRKGIKKDDLGL</sequence>
<dbReference type="RefSeq" id="WP_028051765.1">
    <property type="nucleotide sequence ID" value="NZ_ATYG01000009.1"/>
</dbReference>
<gene>
    <name evidence="2" type="ORF">HDG70_001237</name>
</gene>
<organism evidence="2 3">
    <name type="scientific">Carboxydothermus ferrireducens DSM 11255</name>
    <dbReference type="NCBI Taxonomy" id="1119529"/>
    <lineage>
        <taxon>Bacteria</taxon>
        <taxon>Bacillati</taxon>
        <taxon>Bacillota</taxon>
        <taxon>Clostridia</taxon>
        <taxon>Thermoanaerobacterales</taxon>
        <taxon>Thermoanaerobacteraceae</taxon>
        <taxon>Carboxydothermus</taxon>
    </lineage>
</organism>
<feature type="domain" description="DUF7863" evidence="1">
    <location>
        <begin position="239"/>
        <end position="393"/>
    </location>
</feature>
<reference evidence="2 3" key="1">
    <citation type="submission" date="2020-07" db="EMBL/GenBank/DDBJ databases">
        <title>Genomic Encyclopedia of Type Strains, Phase III (KMG-III): the genomes of soil and plant-associated and newly described type strains.</title>
        <authorList>
            <person name="Whitman W."/>
        </authorList>
    </citation>
    <scope>NUCLEOTIDE SEQUENCE [LARGE SCALE GENOMIC DNA]</scope>
    <source>
        <strain evidence="2 3">DSM 11255</strain>
    </source>
</reference>
<proteinExistence type="predicted"/>
<dbReference type="Proteomes" id="UP000604066">
    <property type="component" value="Unassembled WGS sequence"/>
</dbReference>
<name>A0ABX2RCB2_9THEO</name>
<dbReference type="InterPro" id="IPR057185">
    <property type="entry name" value="DUF7863"/>
</dbReference>
<evidence type="ECO:0000313" key="2">
    <source>
        <dbReference type="EMBL" id="NYE57522.1"/>
    </source>
</evidence>
<protein>
    <recommendedName>
        <fullName evidence="1">DUF7863 domain-containing protein</fullName>
    </recommendedName>
</protein>
<accession>A0ABX2RCB2</accession>
<comment type="caution">
    <text evidence="2">The sequence shown here is derived from an EMBL/GenBank/DDBJ whole genome shotgun (WGS) entry which is preliminary data.</text>
</comment>
<keyword evidence="3" id="KW-1185">Reference proteome</keyword>